<feature type="domain" description="J" evidence="2">
    <location>
        <begin position="1"/>
        <end position="77"/>
    </location>
</feature>
<dbReference type="InterPro" id="IPR051339">
    <property type="entry name" value="DnaJ_subfamily_B"/>
</dbReference>
<evidence type="ECO:0000259" key="2">
    <source>
        <dbReference type="PROSITE" id="PS50076"/>
    </source>
</evidence>
<dbReference type="CDD" id="cd06257">
    <property type="entry name" value="DnaJ"/>
    <property type="match status" value="1"/>
</dbReference>
<sequence length="274" mass="30870">MTRYCGVDKNAKDDDPKKAYKKLAMNRHPDKNPNNKKEAEAKFKQISEAYEELKFCMLIAERVLSDPQKRAIYDQYGEKGLKGRVPPLDTGGRGEETFFSIEDRPIMFGFNRRNADNIFVEFFGFSSPFGGMGGGGSMKGGSRSFDGMFGDDTFSSFGEGLPMHSSPRKAPPREKTLPCSLEELYKGTTKKMNYKIIECCNKMASKGKLLQMKPITMELQMIVVGVESVSNSWHGNFFWVLLDGSWDGVERGIGSEDEEVEAMAMDFCVRLLWC</sequence>
<evidence type="ECO:0000256" key="1">
    <source>
        <dbReference type="ARBA" id="ARBA00023186"/>
    </source>
</evidence>
<dbReference type="GO" id="GO:0005829">
    <property type="term" value="C:cytosol"/>
    <property type="evidence" value="ECO:0007669"/>
    <property type="project" value="TreeGrafter"/>
</dbReference>
<name>A0AAV1RW28_9ROSI</name>
<dbReference type="Gene3D" id="1.10.287.110">
    <property type="entry name" value="DnaJ domain"/>
    <property type="match status" value="1"/>
</dbReference>
<dbReference type="GO" id="GO:0051087">
    <property type="term" value="F:protein-folding chaperone binding"/>
    <property type="evidence" value="ECO:0007669"/>
    <property type="project" value="TreeGrafter"/>
</dbReference>
<dbReference type="InterPro" id="IPR001623">
    <property type="entry name" value="DnaJ_domain"/>
</dbReference>
<proteinExistence type="predicted"/>
<dbReference type="SUPFAM" id="SSF46565">
    <property type="entry name" value="Chaperone J-domain"/>
    <property type="match status" value="1"/>
</dbReference>
<dbReference type="SMART" id="SM00271">
    <property type="entry name" value="DnaJ"/>
    <property type="match status" value="1"/>
</dbReference>
<evidence type="ECO:0000313" key="4">
    <source>
        <dbReference type="Proteomes" id="UP001314170"/>
    </source>
</evidence>
<dbReference type="PANTHER" id="PTHR24078:SF577">
    <property type="entry name" value="OS05G0562300 PROTEIN"/>
    <property type="match status" value="1"/>
</dbReference>
<dbReference type="Proteomes" id="UP001314170">
    <property type="component" value="Unassembled WGS sequence"/>
</dbReference>
<dbReference type="EMBL" id="CAWUPB010001159">
    <property type="protein sequence ID" value="CAK7340045.1"/>
    <property type="molecule type" value="Genomic_DNA"/>
</dbReference>
<dbReference type="InterPro" id="IPR036869">
    <property type="entry name" value="J_dom_sf"/>
</dbReference>
<protein>
    <recommendedName>
        <fullName evidence="2">J domain-containing protein</fullName>
    </recommendedName>
</protein>
<evidence type="ECO:0000313" key="3">
    <source>
        <dbReference type="EMBL" id="CAK7340045.1"/>
    </source>
</evidence>
<accession>A0AAV1RW28</accession>
<dbReference type="PRINTS" id="PR00625">
    <property type="entry name" value="JDOMAIN"/>
</dbReference>
<dbReference type="Gene3D" id="2.60.260.20">
    <property type="entry name" value="Urease metallochaperone UreE, N-terminal domain"/>
    <property type="match status" value="1"/>
</dbReference>
<dbReference type="Pfam" id="PF00226">
    <property type="entry name" value="DnaJ"/>
    <property type="match status" value="1"/>
</dbReference>
<dbReference type="AlphaFoldDB" id="A0AAV1RW28"/>
<keyword evidence="4" id="KW-1185">Reference proteome</keyword>
<dbReference type="GO" id="GO:0051082">
    <property type="term" value="F:unfolded protein binding"/>
    <property type="evidence" value="ECO:0007669"/>
    <property type="project" value="TreeGrafter"/>
</dbReference>
<keyword evidence="1" id="KW-0143">Chaperone</keyword>
<reference evidence="3 4" key="1">
    <citation type="submission" date="2024-01" db="EMBL/GenBank/DDBJ databases">
        <authorList>
            <person name="Waweru B."/>
        </authorList>
    </citation>
    <scope>NUCLEOTIDE SEQUENCE [LARGE SCALE GENOMIC DNA]</scope>
</reference>
<gene>
    <name evidence="3" type="ORF">DCAF_LOCUS15125</name>
</gene>
<organism evidence="3 4">
    <name type="scientific">Dovyalis caffra</name>
    <dbReference type="NCBI Taxonomy" id="77055"/>
    <lineage>
        <taxon>Eukaryota</taxon>
        <taxon>Viridiplantae</taxon>
        <taxon>Streptophyta</taxon>
        <taxon>Embryophyta</taxon>
        <taxon>Tracheophyta</taxon>
        <taxon>Spermatophyta</taxon>
        <taxon>Magnoliopsida</taxon>
        <taxon>eudicotyledons</taxon>
        <taxon>Gunneridae</taxon>
        <taxon>Pentapetalae</taxon>
        <taxon>rosids</taxon>
        <taxon>fabids</taxon>
        <taxon>Malpighiales</taxon>
        <taxon>Salicaceae</taxon>
        <taxon>Flacourtieae</taxon>
        <taxon>Dovyalis</taxon>
    </lineage>
</organism>
<comment type="caution">
    <text evidence="3">The sequence shown here is derived from an EMBL/GenBank/DDBJ whole genome shotgun (WGS) entry which is preliminary data.</text>
</comment>
<dbReference type="PROSITE" id="PS50076">
    <property type="entry name" value="DNAJ_2"/>
    <property type="match status" value="1"/>
</dbReference>
<dbReference type="PANTHER" id="PTHR24078">
    <property type="entry name" value="DNAJ HOMOLOG SUBFAMILY C MEMBER"/>
    <property type="match status" value="1"/>
</dbReference>